<sequence length="169" mass="19054">MVDTRFIVRLNGKEFVKYEGLLNAAHEMGLKSIRVEIIQLPNDSNNMTAICRANVENDASGVYVDYGDASPQSVNSKIVPHIIRMASTRAKARALRDFTNIGMTAIEELNPNDVEVSEPPTIPQLNLLKKLSKELNLRIDFNELDKKSASEMIEEFSKAKREYQQKKAT</sequence>
<dbReference type="AlphaFoldDB" id="A0A1H3RQH3"/>
<dbReference type="STRING" id="415015.SAMN05660462_02472"/>
<dbReference type="OrthoDB" id="1952125at2"/>
<dbReference type="Proteomes" id="UP000198625">
    <property type="component" value="Unassembled WGS sequence"/>
</dbReference>
<gene>
    <name evidence="1" type="ORF">SAMN05660462_02472</name>
</gene>
<reference evidence="1 2" key="1">
    <citation type="submission" date="2016-10" db="EMBL/GenBank/DDBJ databases">
        <authorList>
            <person name="de Groot N.N."/>
        </authorList>
    </citation>
    <scope>NUCLEOTIDE SEQUENCE [LARGE SCALE GENOMIC DNA]</scope>
    <source>
        <strain evidence="1 2">DSM 21650</strain>
    </source>
</reference>
<organism evidence="1 2">
    <name type="scientific">Proteiniborus ethanoligenes</name>
    <dbReference type="NCBI Taxonomy" id="415015"/>
    <lineage>
        <taxon>Bacteria</taxon>
        <taxon>Bacillati</taxon>
        <taxon>Bacillota</taxon>
        <taxon>Clostridia</taxon>
        <taxon>Eubacteriales</taxon>
        <taxon>Proteiniborus</taxon>
    </lineage>
</organism>
<keyword evidence="2" id="KW-1185">Reference proteome</keyword>
<accession>A0A1H3RQH3</accession>
<protein>
    <submittedName>
        <fullName evidence="1">Uncharacterized protein</fullName>
    </submittedName>
</protein>
<name>A0A1H3RQH3_9FIRM</name>
<evidence type="ECO:0000313" key="1">
    <source>
        <dbReference type="EMBL" id="SDZ27139.1"/>
    </source>
</evidence>
<evidence type="ECO:0000313" key="2">
    <source>
        <dbReference type="Proteomes" id="UP000198625"/>
    </source>
</evidence>
<proteinExistence type="predicted"/>
<dbReference type="EMBL" id="FNQE01000029">
    <property type="protein sequence ID" value="SDZ27139.1"/>
    <property type="molecule type" value="Genomic_DNA"/>
</dbReference>
<dbReference type="RefSeq" id="WP_091731790.1">
    <property type="nucleotide sequence ID" value="NZ_FNQE01000029.1"/>
</dbReference>